<evidence type="ECO:0000256" key="1">
    <source>
        <dbReference type="ARBA" id="ARBA00004685"/>
    </source>
</evidence>
<evidence type="ECO:0000256" key="3">
    <source>
        <dbReference type="ARBA" id="ARBA00035112"/>
    </source>
</evidence>
<dbReference type="InterPro" id="IPR021765">
    <property type="entry name" value="UstYa-like"/>
</dbReference>
<keyword evidence="2" id="KW-0560">Oxidoreductase</keyword>
<dbReference type="PANTHER" id="PTHR33365">
    <property type="entry name" value="YALI0B05434P"/>
    <property type="match status" value="1"/>
</dbReference>
<dbReference type="EMBL" id="ML977194">
    <property type="protein sequence ID" value="KAF1981738.1"/>
    <property type="molecule type" value="Genomic_DNA"/>
</dbReference>
<dbReference type="PANTHER" id="PTHR33365:SF11">
    <property type="entry name" value="TAT PATHWAY SIGNAL SEQUENCE"/>
    <property type="match status" value="1"/>
</dbReference>
<proteinExistence type="inferred from homology"/>
<organism evidence="5 6">
    <name type="scientific">Aulographum hederae CBS 113979</name>
    <dbReference type="NCBI Taxonomy" id="1176131"/>
    <lineage>
        <taxon>Eukaryota</taxon>
        <taxon>Fungi</taxon>
        <taxon>Dikarya</taxon>
        <taxon>Ascomycota</taxon>
        <taxon>Pezizomycotina</taxon>
        <taxon>Dothideomycetes</taxon>
        <taxon>Pleosporomycetidae</taxon>
        <taxon>Aulographales</taxon>
        <taxon>Aulographaceae</taxon>
    </lineage>
</organism>
<comment type="similarity">
    <text evidence="3">Belongs to the ustYa family.</text>
</comment>
<feature type="transmembrane region" description="Helical" evidence="4">
    <location>
        <begin position="12"/>
        <end position="33"/>
    </location>
</feature>
<keyword evidence="6" id="KW-1185">Reference proteome</keyword>
<keyword evidence="4" id="KW-0472">Membrane</keyword>
<keyword evidence="4" id="KW-1133">Transmembrane helix</keyword>
<dbReference type="GO" id="GO:0016491">
    <property type="term" value="F:oxidoreductase activity"/>
    <property type="evidence" value="ECO:0007669"/>
    <property type="project" value="UniProtKB-KW"/>
</dbReference>
<dbReference type="Proteomes" id="UP000800041">
    <property type="component" value="Unassembled WGS sequence"/>
</dbReference>
<name>A0A6G1GLZ2_9PEZI</name>
<comment type="pathway">
    <text evidence="1">Mycotoxin biosynthesis.</text>
</comment>
<evidence type="ECO:0000256" key="2">
    <source>
        <dbReference type="ARBA" id="ARBA00023002"/>
    </source>
</evidence>
<evidence type="ECO:0000313" key="5">
    <source>
        <dbReference type="EMBL" id="KAF1981738.1"/>
    </source>
</evidence>
<dbReference type="GO" id="GO:0043386">
    <property type="term" value="P:mycotoxin biosynthetic process"/>
    <property type="evidence" value="ECO:0007669"/>
    <property type="project" value="InterPro"/>
</dbReference>
<evidence type="ECO:0000313" key="6">
    <source>
        <dbReference type="Proteomes" id="UP000800041"/>
    </source>
</evidence>
<accession>A0A6G1GLZ2</accession>
<protein>
    <submittedName>
        <fullName evidence="5">Uncharacterized protein</fullName>
    </submittedName>
</protein>
<evidence type="ECO:0000256" key="4">
    <source>
        <dbReference type="SAM" id="Phobius"/>
    </source>
</evidence>
<keyword evidence="4" id="KW-0812">Transmembrane</keyword>
<reference evidence="5" key="1">
    <citation type="journal article" date="2020" name="Stud. Mycol.">
        <title>101 Dothideomycetes genomes: a test case for predicting lifestyles and emergence of pathogens.</title>
        <authorList>
            <person name="Haridas S."/>
            <person name="Albert R."/>
            <person name="Binder M."/>
            <person name="Bloem J."/>
            <person name="Labutti K."/>
            <person name="Salamov A."/>
            <person name="Andreopoulos B."/>
            <person name="Baker S."/>
            <person name="Barry K."/>
            <person name="Bills G."/>
            <person name="Bluhm B."/>
            <person name="Cannon C."/>
            <person name="Castanera R."/>
            <person name="Culley D."/>
            <person name="Daum C."/>
            <person name="Ezra D."/>
            <person name="Gonzalez J."/>
            <person name="Henrissat B."/>
            <person name="Kuo A."/>
            <person name="Liang C."/>
            <person name="Lipzen A."/>
            <person name="Lutzoni F."/>
            <person name="Magnuson J."/>
            <person name="Mondo S."/>
            <person name="Nolan M."/>
            <person name="Ohm R."/>
            <person name="Pangilinan J."/>
            <person name="Park H.-J."/>
            <person name="Ramirez L."/>
            <person name="Alfaro M."/>
            <person name="Sun H."/>
            <person name="Tritt A."/>
            <person name="Yoshinaga Y."/>
            <person name="Zwiers L.-H."/>
            <person name="Turgeon B."/>
            <person name="Goodwin S."/>
            <person name="Spatafora J."/>
            <person name="Crous P."/>
            <person name="Grigoriev I."/>
        </authorList>
    </citation>
    <scope>NUCLEOTIDE SEQUENCE</scope>
    <source>
        <strain evidence="5">CBS 113979</strain>
    </source>
</reference>
<dbReference type="OrthoDB" id="3687641at2759"/>
<dbReference type="Pfam" id="PF11807">
    <property type="entry name" value="UstYa"/>
    <property type="match status" value="1"/>
</dbReference>
<gene>
    <name evidence="5" type="ORF">K402DRAFT_457833</name>
</gene>
<sequence length="210" mass="23418">MFTLKSPSSGSSIQASVILNLILVVVALLVAVVKTYNENTLTIGDGFVRIDESSLTAYNALVPVYRGGESTPQAPAPGVYSLSVFHQLHCLVSSKPRKVSTHSLRSVQYLSEMKRSLRWGYDVATKRDNLTALEESQVRNLGRTLYHMGHCGEYLRKSAMCSGDMALEPADIFAGGTKAQTSDWETTWHQCRNWGEIFGFAERFRYEKDQ</sequence>
<dbReference type="AlphaFoldDB" id="A0A6G1GLZ2"/>